<evidence type="ECO:0000313" key="4">
    <source>
        <dbReference type="Proteomes" id="UP001381003"/>
    </source>
</evidence>
<organism evidence="3 4">
    <name type="scientific">Janibacter terrae</name>
    <dbReference type="NCBI Taxonomy" id="103817"/>
    <lineage>
        <taxon>Bacteria</taxon>
        <taxon>Bacillati</taxon>
        <taxon>Actinomycetota</taxon>
        <taxon>Actinomycetes</taxon>
        <taxon>Micrococcales</taxon>
        <taxon>Intrasporangiaceae</taxon>
        <taxon>Janibacter</taxon>
    </lineage>
</organism>
<dbReference type="Proteomes" id="UP001381003">
    <property type="component" value="Chromosome"/>
</dbReference>
<gene>
    <name evidence="3" type="ORF">N5P18_03840</name>
</gene>
<accession>A0ABZ2FFB0</accession>
<evidence type="ECO:0000313" key="3">
    <source>
        <dbReference type="EMBL" id="WWF06014.1"/>
    </source>
</evidence>
<dbReference type="InterPro" id="IPR018960">
    <property type="entry name" value="DUF1990"/>
</dbReference>
<dbReference type="PANTHER" id="PTHR34202">
    <property type="entry name" value="UPF0548 PROTEIN"/>
    <property type="match status" value="1"/>
</dbReference>
<name>A0ABZ2FFB0_9MICO</name>
<sequence length="188" mass="20113">MSHHALSPGQAERLRSADLTYPSRGGTRTGEVPDGYTELSRSRLVGTGQARFDQAARALLTWDAHRRAGLGVRASPDVVVPGAVAVLRLGVGPLVISAPVRVVYRVDEPRRRGFAYGTLPGHPESGEEAFVLELQEDDSVVFAITAFSRPATWPACAAGPVGRHIQSRVTDRYLRSVGDLRAEGTSSG</sequence>
<protein>
    <submittedName>
        <fullName evidence="3">DUF1990 domain-containing protein</fullName>
    </submittedName>
</protein>
<keyword evidence="4" id="KW-1185">Reference proteome</keyword>
<reference evidence="3 4" key="1">
    <citation type="submission" date="2022-09" db="EMBL/GenBank/DDBJ databases">
        <title>Complete genome sequence of Janibacter terrae strain COS04-44, PCL-degrading bacteria isolated from oil spilled coast.</title>
        <authorList>
            <person name="Park H."/>
            <person name="Kim J.Y."/>
            <person name="An S.H."/>
            <person name="Lee C.M."/>
            <person name="Weon H.-Y."/>
        </authorList>
    </citation>
    <scope>NUCLEOTIDE SEQUENCE [LARGE SCALE GENOMIC DNA]</scope>
    <source>
        <strain evidence="3 4">COS04-44</strain>
    </source>
</reference>
<dbReference type="EMBL" id="CP104874">
    <property type="protein sequence ID" value="WWF06014.1"/>
    <property type="molecule type" value="Genomic_DNA"/>
</dbReference>
<feature type="region of interest" description="Disordered" evidence="1">
    <location>
        <begin position="1"/>
        <end position="35"/>
    </location>
</feature>
<evidence type="ECO:0000259" key="2">
    <source>
        <dbReference type="Pfam" id="PF09348"/>
    </source>
</evidence>
<feature type="domain" description="DUF1990" evidence="2">
    <location>
        <begin position="20"/>
        <end position="175"/>
    </location>
</feature>
<evidence type="ECO:0000256" key="1">
    <source>
        <dbReference type="SAM" id="MobiDB-lite"/>
    </source>
</evidence>
<dbReference type="InterPro" id="IPR014457">
    <property type="entry name" value="UCP010260"/>
</dbReference>
<proteinExistence type="predicted"/>
<dbReference type="PIRSF" id="PIRSF010260">
    <property type="entry name" value="UCP010260"/>
    <property type="match status" value="1"/>
</dbReference>
<dbReference type="Pfam" id="PF09348">
    <property type="entry name" value="DUF1990"/>
    <property type="match status" value="1"/>
</dbReference>
<dbReference type="PANTHER" id="PTHR34202:SF1">
    <property type="entry name" value="UPF0548 PROTEIN"/>
    <property type="match status" value="1"/>
</dbReference>
<dbReference type="RefSeq" id="WP_338538723.1">
    <property type="nucleotide sequence ID" value="NZ_CP104874.1"/>
</dbReference>